<comment type="caution">
    <text evidence="15">The sequence shown here is derived from an EMBL/GenBank/DDBJ whole genome shotgun (WGS) entry which is preliminary data.</text>
</comment>
<feature type="domain" description="Trimeric autotransporter adhesin YadA-like stalk" evidence="14">
    <location>
        <begin position="2344"/>
        <end position="2380"/>
    </location>
</feature>
<proteinExistence type="inferred from homology"/>
<keyword evidence="5" id="KW-1134">Transmembrane beta strand</keyword>
<feature type="domain" description="Trimeric autotransporter adhesin YadA-like head" evidence="13">
    <location>
        <begin position="714"/>
        <end position="736"/>
    </location>
</feature>
<evidence type="ECO:0000256" key="11">
    <source>
        <dbReference type="SAM" id="MobiDB-lite"/>
    </source>
</evidence>
<dbReference type="Pfam" id="PF05662">
    <property type="entry name" value="YadA_stalk"/>
    <property type="match status" value="20"/>
</dbReference>
<feature type="domain" description="Trimeric autotransporter adhesin YadA-like stalk" evidence="14">
    <location>
        <begin position="2236"/>
        <end position="2270"/>
    </location>
</feature>
<evidence type="ECO:0000256" key="7">
    <source>
        <dbReference type="ARBA" id="ARBA00022729"/>
    </source>
</evidence>
<sequence length="2466" mass="241926">MTLGAIGVSGMANAGALDGGVITKGANSVAYGPNATVNVTNTASGAGNATAVGANSLVGGQDATALGWSVTSSAVNSVSVGNEITNNGDSTVAIGGSSGQTVMSDVGSDHGTVIGSNSRLVNSSWASVLGGSSTVTDSASAVIVGASSAVYASKNATVLGASASASNADGAVVAGAHASGTNLEAIALGYASKSSGLQSIAAGSSANASGNNSTALGYISQATAKDATALGSSANATDQYSTAVGTYSTASGPQAVAFGAAARAIGGNSTALGTYSSATSGESVAVGANAKSTASAAVAVGPTAAASGVNSVSIGLSSSAAGTSSVSLGDQAQALGNSTVSIGGGARSLGNTSTAVGWYATAAKDNGLAMGNSAVANYAGDVALGSGSTTGTTVATQSATIAGTNYTFAGTAPTSTVSIGSAGNERTLTNVAAGRLSATSTDGVNGSQLFATNQAVNGLDTRVTNLGDTVNNIYNTGTKYFHANSTGTDSVASGKDSVAIGMGAVASHDGSIALGANSVADGKTLSHSAYLVGGTATGEVNIGDRRITGLSAGADDTDAVNVAQLKAVAAGSVADAVMYDNSTHTSVTLNPNGPAATISNVAAGVNDTDAVNVAQLNNAAAHYYSIGPTGDENKGNYNNDGATGAQALAAGVGSQAAGDSAVAVGLNTHASAIGATAVGPNTSAYGHSAVALGDYATATSDYSLAIGARTETAGQYAMAAGTSATAEGDYSLAIGAISVASGVQATAVGAATHASGDNSLAMGPYASALGEGSAALGNNAVASGKGDVALGADSTSATAVATKSATIAGNTYTFAGSAPTSTVSIGSAGKERTLTNVAAGRLSASSTDGVNGSQLFASNQAIDNLDKGAVKYDVNPDGTVNYTSVTLNKGGDATTITNVAAGVNDTDAVNVSQLNDLADTPITFAGNTGSVGKKLGDTFTIEGVGSTAGTYSGNNLKTLVDANGNLQLQMADAPKFGDVTVNADGSGKITGLTAGTDATDAVNVSQLTSATENAVQYDDSTHTTVTLNKGGDSTTITNVAAGDLSADSTDAVNGSQLYETNQNVTNLGDNVNNIYNTGTKYFHANSTGTDSVATGADSVAIGMGAVSSNKNDVALGAGSTTDVAVGTAGATIAGTDYSFAGANPTSTVSVGSVGNERTITNVAAGRLSETSTDAVNGSQLFASNQAIDNISNNVDVLDKGAVKYDVNPDGTVNYDSVTLAGGDNGTKITNVAAGDLSADSTDAVNGSQLYETNQNVTNLGDNVNNIYNTGTKYFHANSTGTDSVASGVDSVAIGMGAVASHDGSVALGAGSVADGSTLSHSAYLVGGNATGEVNIGDRRITGLSAGADDTDAVNVAQLKAAAAGSVADAVMYDDSTHTSVTLNKGGDSTTITNVAAGELSDTSTDAVNGSQLNETNTNVTNLGDTLNNFAGDQTTEYTEVNGRGIRYVRTNDTGLDLSDSSAQGQGSTAVGYNATSIGDSSLALGREAKANNVGDVALGAGSVTDVAVGTAGATIAGTDYSFAGANPTSTVSVGSVGNERTITNVAAGRLSETSTDAVNGSQLFATNSAIDGLNINIDNLDKGAVKYDTNADGTVNYNSVTLGGDTYNSTTKTGGTKITNVARGVDDSDAVNMSQLNETNTNVTNLGDTLNNFAGDQTTEYTEVNGRGIRYVRTNDTGLDLSDSSAQGQGSTAVGYNATSIGESSLALGREAKANNVGDVALGAGSTTDAAVGTAGATIAGTDYSFAGTNPTSTVSVGSVGNERTITNVAAGRLSATSTDAVNGSQLFASNQAIDNINNSVNVLDKGAVKYDVNPDGTVNYNSVTLGGDTYNSTTKTGGTKITNVARGVDDSDAVNMSQLNETNTNVTNLGDTLNNFAGDQTTEYTEVNGRGIRYVRTNDTGLDLADSSAQGQGSTAVGYNAISVGDSSLALGRDSKANNANDVALGSNSTTDAAVGTAGATIAGTFYGFAGTDPLSTVSVGSKGKERTITNVAAGRLSADSNDAVNGSQLFATNSAIDTINNNINVLDKGSVKYDVNQDGTVNYNHITLAGGDAGTTISNVAAGEKGTDAVNVDQLNNTVAASKTHYYGVNDNGVQGGNYNNDGAQGLNSVAAGVNAKASADSGVALGSDSVAKVEAGVKGYTPASASAEQADAIAATTSTRGGVSVGDADAGIYRQINGVAAGTVDSDAVNVAQLKGAIGSATANAVSYDNSTHNSVTLNGDTYNSETKQGGTKITNVAAGVNDSDAVNMAQLNQTNTTVNNVTEGKDGMFQVNNTKNLPKPKATGKDSTAGGAGAVASADNSTAIGSNAQATHSNSVALGANASTDRDNSVSVGSAGSERQITHVAAGTSDTDAVNLAQLNKATGDINNSINNVYSDLKHDLNKQDDILSAGIAGALAAATLPQPYQPGASMASVGAGNYRGQQALAIGVSRISDNGKWVTKLSVNTDTQGEFGASVGVGYQW</sequence>
<dbReference type="Pfam" id="PF05658">
    <property type="entry name" value="YadA_head"/>
    <property type="match status" value="19"/>
</dbReference>
<evidence type="ECO:0000256" key="5">
    <source>
        <dbReference type="ARBA" id="ARBA00022452"/>
    </source>
</evidence>
<feature type="domain" description="Trimeric autotransporter adhesin YadA-like stalk" evidence="14">
    <location>
        <begin position="1391"/>
        <end position="1432"/>
    </location>
</feature>
<organism evidence="15 16">
    <name type="scientific">Pseudomonas nitroreducens</name>
    <dbReference type="NCBI Taxonomy" id="46680"/>
    <lineage>
        <taxon>Bacteria</taxon>
        <taxon>Pseudomonadati</taxon>
        <taxon>Pseudomonadota</taxon>
        <taxon>Gammaproteobacteria</taxon>
        <taxon>Pseudomonadales</taxon>
        <taxon>Pseudomonadaceae</taxon>
        <taxon>Pseudomonas</taxon>
    </lineage>
</organism>
<evidence type="ECO:0000259" key="13">
    <source>
        <dbReference type="Pfam" id="PF05658"/>
    </source>
</evidence>
<feature type="domain" description="Trimeric autotransporter adhesin YadA-like head" evidence="13">
    <location>
        <begin position="195"/>
        <end position="218"/>
    </location>
</feature>
<evidence type="ECO:0000313" key="16">
    <source>
        <dbReference type="Proteomes" id="UP000307510"/>
    </source>
</evidence>
<evidence type="ECO:0000259" key="14">
    <source>
        <dbReference type="Pfam" id="PF05662"/>
    </source>
</evidence>
<protein>
    <submittedName>
        <fullName evidence="15">Uncharacterized protein</fullName>
    </submittedName>
</protein>
<feature type="domain" description="Trimeric autotransporter adhesin YadA-like head" evidence="13">
    <location>
        <begin position="740"/>
        <end position="766"/>
    </location>
</feature>
<feature type="domain" description="Trimeric autotransporter adhesin YadA-like stalk" evidence="14">
    <location>
        <begin position="1159"/>
        <end position="1196"/>
    </location>
</feature>
<dbReference type="InterPro" id="IPR045584">
    <property type="entry name" value="Pilin-like"/>
</dbReference>
<feature type="domain" description="Trimeric autotransporter adhesin YadA-like head" evidence="13">
    <location>
        <begin position="2106"/>
        <end position="2132"/>
    </location>
</feature>
<feature type="domain" description="Trimeric autotransporter adhesin YadA-like stalk" evidence="14">
    <location>
        <begin position="2178"/>
        <end position="2218"/>
    </location>
</feature>
<feature type="domain" description="Trimeric autotransporter adhesin YadA-like head" evidence="13">
    <location>
        <begin position="768"/>
        <end position="794"/>
    </location>
</feature>
<feature type="domain" description="Trimeric autotransporter adhesin YadA-like head" evidence="13">
    <location>
        <begin position="306"/>
        <end position="332"/>
    </location>
</feature>
<feature type="domain" description="Trimeric autotransporter adhesin YadA-like stalk" evidence="14">
    <location>
        <begin position="1036"/>
        <end position="1074"/>
    </location>
</feature>
<dbReference type="EMBL" id="VASG01000009">
    <property type="protein sequence ID" value="TLP70091.1"/>
    <property type="molecule type" value="Genomic_DNA"/>
</dbReference>
<evidence type="ECO:0000256" key="3">
    <source>
        <dbReference type="ARBA" id="ARBA00005848"/>
    </source>
</evidence>
<feature type="domain" description="Trimeric autotransporter adhesin YadA-like C-terminal membrane anchor" evidence="12">
    <location>
        <begin position="2406"/>
        <end position="2466"/>
    </location>
</feature>
<comment type="similarity">
    <text evidence="3">Belongs to the autotransporter-2 (AT-2) (TC 1.B.40) family.</text>
</comment>
<reference evidence="16" key="2">
    <citation type="submission" date="2019-06" db="EMBL/GenBank/DDBJ databases">
        <title>AzeR, a transcriptional regulator that responds to azelaic acid in Pseudomonas nitroreducens.</title>
        <authorList>
            <person name="Bez C."/>
            <person name="Javvadi S.G."/>
            <person name="Bertani I."/>
            <person name="Devescovi G."/>
            <person name="Studholme D.J."/>
            <person name="Geller A."/>
            <person name="Levy A."/>
            <person name="Venturi V."/>
        </authorList>
    </citation>
    <scope>NUCLEOTIDE SEQUENCE [LARGE SCALE GENOMIC DNA]</scope>
    <source>
        <strain evidence="16">DSM 9128</strain>
    </source>
</reference>
<feature type="domain" description="Trimeric autotransporter adhesin YadA-like head" evidence="13">
    <location>
        <begin position="2286"/>
        <end position="2312"/>
    </location>
</feature>
<feature type="domain" description="Trimeric autotransporter adhesin YadA-like stalk" evidence="14">
    <location>
        <begin position="1542"/>
        <end position="1582"/>
    </location>
</feature>
<feature type="domain" description="Trimeric autotransporter adhesin YadA-like head" evidence="13">
    <location>
        <begin position="1462"/>
        <end position="1488"/>
    </location>
</feature>
<feature type="region of interest" description="Disordered" evidence="11">
    <location>
        <begin position="2265"/>
        <end position="2298"/>
    </location>
</feature>
<dbReference type="InterPro" id="IPR011049">
    <property type="entry name" value="Serralysin-like_metalloprot_C"/>
</dbReference>
<feature type="domain" description="Trimeric autotransporter adhesin YadA-like head" evidence="13">
    <location>
        <begin position="1285"/>
        <end position="1311"/>
    </location>
</feature>
<feature type="domain" description="Trimeric autotransporter adhesin YadA-like head" evidence="13">
    <location>
        <begin position="1926"/>
        <end position="1950"/>
    </location>
</feature>
<evidence type="ECO:0000313" key="15">
    <source>
        <dbReference type="EMBL" id="TLP70091.1"/>
    </source>
</evidence>
<evidence type="ECO:0000256" key="1">
    <source>
        <dbReference type="ARBA" id="ARBA00004241"/>
    </source>
</evidence>
<feature type="domain" description="Trimeric autotransporter adhesin YadA-like head" evidence="13">
    <location>
        <begin position="1093"/>
        <end position="1119"/>
    </location>
</feature>
<feature type="domain" description="Trimeric autotransporter adhesin YadA-like stalk" evidence="14">
    <location>
        <begin position="546"/>
        <end position="581"/>
    </location>
</feature>
<evidence type="ECO:0000256" key="4">
    <source>
        <dbReference type="ARBA" id="ARBA00022448"/>
    </source>
</evidence>
<evidence type="ECO:0000256" key="2">
    <source>
        <dbReference type="ARBA" id="ARBA00004442"/>
    </source>
</evidence>
<feature type="domain" description="Trimeric autotransporter adhesin YadA-like stalk" evidence="14">
    <location>
        <begin position="1990"/>
        <end position="2027"/>
    </location>
</feature>
<feature type="domain" description="Trimeric autotransporter adhesin YadA-like stalk" evidence="14">
    <location>
        <begin position="2059"/>
        <end position="2087"/>
    </location>
</feature>
<evidence type="ECO:0000256" key="6">
    <source>
        <dbReference type="ARBA" id="ARBA00022692"/>
    </source>
</evidence>
<feature type="domain" description="Trimeric autotransporter adhesin YadA-like head" evidence="13">
    <location>
        <begin position="2318"/>
        <end position="2338"/>
    </location>
</feature>
<dbReference type="InterPro" id="IPR008635">
    <property type="entry name" value="Coiled_stalk_dom"/>
</dbReference>
<feature type="domain" description="Trimeric autotransporter adhesin YadA-like stalk" evidence="14">
    <location>
        <begin position="896"/>
        <end position="920"/>
    </location>
</feature>
<dbReference type="Proteomes" id="UP000307510">
    <property type="component" value="Unassembled WGS sequence"/>
</dbReference>
<keyword evidence="8" id="KW-0653">Protein transport</keyword>
<dbReference type="InterPro" id="IPR008640">
    <property type="entry name" value="Adhesin_Head_dom"/>
</dbReference>
<feature type="domain" description="Trimeric autotransporter adhesin YadA-like stalk" evidence="14">
    <location>
        <begin position="988"/>
        <end position="1023"/>
    </location>
</feature>
<feature type="domain" description="Trimeric autotransporter adhesin YadA-like stalk" evidence="14">
    <location>
        <begin position="1617"/>
        <end position="1656"/>
    </location>
</feature>
<dbReference type="SUPFAM" id="SSF54523">
    <property type="entry name" value="Pili subunits"/>
    <property type="match status" value="1"/>
</dbReference>
<evidence type="ECO:0000256" key="10">
    <source>
        <dbReference type="ARBA" id="ARBA00023237"/>
    </source>
</evidence>
<name>A0A5R8ZUJ2_PSENT</name>
<dbReference type="Gene3D" id="3.30.1300.30">
    <property type="entry name" value="GSPII I/J protein-like"/>
    <property type="match status" value="1"/>
</dbReference>
<feature type="domain" description="Trimeric autotransporter adhesin YadA-like stalk" evidence="14">
    <location>
        <begin position="1339"/>
        <end position="1371"/>
    </location>
</feature>
<dbReference type="GO" id="GO:0015031">
    <property type="term" value="P:protein transport"/>
    <property type="evidence" value="ECO:0007669"/>
    <property type="project" value="UniProtKB-KW"/>
</dbReference>
<dbReference type="GO" id="GO:0009279">
    <property type="term" value="C:cell outer membrane"/>
    <property type="evidence" value="ECO:0007669"/>
    <property type="project" value="UniProtKB-SubCell"/>
</dbReference>
<dbReference type="GO" id="GO:0009986">
    <property type="term" value="C:cell surface"/>
    <property type="evidence" value="ECO:0007669"/>
    <property type="project" value="UniProtKB-SubCell"/>
</dbReference>
<feature type="domain" description="Trimeric autotransporter adhesin YadA-like head" evidence="13">
    <location>
        <begin position="492"/>
        <end position="518"/>
    </location>
</feature>
<dbReference type="Gene3D" id="2.150.10.10">
    <property type="entry name" value="Serralysin-like metalloprotease, C-terminal"/>
    <property type="match status" value="21"/>
</dbReference>
<evidence type="ECO:0000259" key="12">
    <source>
        <dbReference type="Pfam" id="PF03895"/>
    </source>
</evidence>
<feature type="domain" description="Trimeric autotransporter adhesin YadA-like head" evidence="13">
    <location>
        <begin position="250"/>
        <end position="276"/>
    </location>
</feature>
<keyword evidence="4" id="KW-0813">Transport</keyword>
<keyword evidence="6" id="KW-0812">Transmembrane</keyword>
<feature type="domain" description="Trimeric autotransporter adhesin YadA-like head" evidence="13">
    <location>
        <begin position="222"/>
        <end position="248"/>
    </location>
</feature>
<evidence type="ECO:0000256" key="8">
    <source>
        <dbReference type="ARBA" id="ARBA00022927"/>
    </source>
</evidence>
<feature type="domain" description="Trimeric autotransporter adhesin YadA-like stalk" evidence="14">
    <location>
        <begin position="1841"/>
        <end position="1880"/>
    </location>
</feature>
<dbReference type="CDD" id="cd12820">
    <property type="entry name" value="LbR_YadA-like"/>
    <property type="match status" value="2"/>
</dbReference>
<feature type="domain" description="Trimeric autotransporter adhesin YadA-like stalk" evidence="14">
    <location>
        <begin position="598"/>
        <end position="630"/>
    </location>
</feature>
<keyword evidence="7" id="KW-0732">Signal</keyword>
<dbReference type="Gene3D" id="6.10.250.2040">
    <property type="match status" value="2"/>
</dbReference>
<feature type="domain" description="Trimeric autotransporter adhesin YadA-like head" evidence="13">
    <location>
        <begin position="642"/>
        <end position="667"/>
    </location>
</feature>
<feature type="domain" description="Trimeric autotransporter adhesin YadA-like head" evidence="13">
    <location>
        <begin position="334"/>
        <end position="360"/>
    </location>
</feature>
<feature type="domain" description="Trimeric autotransporter adhesin YadA-like stalk" evidence="14">
    <location>
        <begin position="1227"/>
        <end position="1266"/>
    </location>
</feature>
<feature type="domain" description="Trimeric autotransporter adhesin YadA-like stalk" evidence="14">
    <location>
        <begin position="834"/>
        <end position="865"/>
    </location>
</feature>
<comment type="subcellular location">
    <subcellularLocation>
        <location evidence="2">Cell outer membrane</location>
    </subcellularLocation>
    <subcellularLocation>
        <location evidence="1">Cell surface</location>
    </subcellularLocation>
</comment>
<accession>A0A5R8ZUJ2</accession>
<feature type="domain" description="Trimeric autotransporter adhesin YadA-like stalk" evidence="14">
    <location>
        <begin position="1766"/>
        <end position="1802"/>
    </location>
</feature>
<dbReference type="Pfam" id="PF03895">
    <property type="entry name" value="YadA_anchor"/>
    <property type="match status" value="1"/>
</dbReference>
<feature type="domain" description="Trimeric autotransporter adhesin YadA-like stalk" evidence="14">
    <location>
        <begin position="428"/>
        <end position="471"/>
    </location>
</feature>
<keyword evidence="10" id="KW-0998">Cell outer membrane</keyword>
<feature type="domain" description="Trimeric autotransporter adhesin YadA-like head" evidence="13">
    <location>
        <begin position="684"/>
        <end position="709"/>
    </location>
</feature>
<feature type="domain" description="Trimeric autotransporter adhesin YadA-like head" evidence="13">
    <location>
        <begin position="1686"/>
        <end position="1712"/>
    </location>
</feature>
<evidence type="ECO:0000256" key="9">
    <source>
        <dbReference type="ARBA" id="ARBA00023136"/>
    </source>
</evidence>
<reference evidence="15 16" key="1">
    <citation type="submission" date="2019-05" db="EMBL/GenBank/DDBJ databases">
        <authorList>
            <person name="Moore K."/>
            <person name="O'Neill P."/>
            <person name="Farbos A."/>
            <person name="Studholme D.J."/>
        </authorList>
    </citation>
    <scope>NUCLEOTIDE SEQUENCE [LARGE SCALE GENOMIC DNA]</scope>
    <source>
        <strain evidence="15 16">DSM 9128</strain>
    </source>
</reference>
<dbReference type="InterPro" id="IPR005594">
    <property type="entry name" value="YadA_C"/>
</dbReference>
<keyword evidence="9" id="KW-0472">Membrane</keyword>
<dbReference type="SUPFAM" id="SSF101967">
    <property type="entry name" value="Adhesin YadA, collagen-binding domain"/>
    <property type="match status" value="21"/>
</dbReference>
<gene>
    <name evidence="15" type="ORF">FEA48_27705</name>
</gene>